<evidence type="ECO:0000313" key="1">
    <source>
        <dbReference type="EMBL" id="PDP60701.1"/>
    </source>
</evidence>
<accession>A0A2A6EGL5</accession>
<name>A0A2A6EGL5_PREIN</name>
<dbReference type="EMBL" id="NSLY01000008">
    <property type="protein sequence ID" value="PDP60701.1"/>
    <property type="molecule type" value="Genomic_DNA"/>
</dbReference>
<proteinExistence type="predicted"/>
<organism evidence="1 2">
    <name type="scientific">Prevotella intermedia</name>
    <dbReference type="NCBI Taxonomy" id="28131"/>
    <lineage>
        <taxon>Bacteria</taxon>
        <taxon>Pseudomonadati</taxon>
        <taxon>Bacteroidota</taxon>
        <taxon>Bacteroidia</taxon>
        <taxon>Bacteroidales</taxon>
        <taxon>Prevotellaceae</taxon>
        <taxon>Prevotella</taxon>
    </lineage>
</organism>
<dbReference type="Proteomes" id="UP000219058">
    <property type="component" value="Unassembled WGS sequence"/>
</dbReference>
<sequence>MRPEHIRPRICRKNINKLKSMRKFMMIIALVFCIVLSTSAQEENYGIYGDGDGFISSIVELKPNNIEGFKLGLRLKYYNLEEDIKVTLQLITIDDTNGNKTTFKGKEINSNNIVGFMFGRKIEDGRTVAMVDDDGVNKELVLEEYNMTYSINEIELSFDEFMSILEGNIKLDLLLLKSTVVEDEAPVEILNSDGVIKELSERAYKILKFLELRE</sequence>
<gene>
    <name evidence="1" type="ORF">CLI71_04320</name>
</gene>
<reference evidence="1 2" key="1">
    <citation type="submission" date="2017-09" db="EMBL/GenBank/DDBJ databases">
        <title>Phase variable restriction modification systems are present in the genome sequences of periodontal pathogens Prevotella intermedia, Tannerella forsythia and Porphyromonas gingivalis.</title>
        <authorList>
            <person name="Haigh R.D."/>
            <person name="Crawford L."/>
            <person name="Ralph J."/>
            <person name="Wanford J."/>
            <person name="Vartoukian S.R."/>
            <person name="Hijazib K."/>
            <person name="Wade W."/>
            <person name="Oggioni M.R."/>
        </authorList>
    </citation>
    <scope>NUCLEOTIDE SEQUENCE [LARGE SCALE GENOMIC DNA]</scope>
    <source>
        <strain evidence="1 2">WW2834</strain>
    </source>
</reference>
<protein>
    <submittedName>
        <fullName evidence="1">Uncharacterized protein</fullName>
    </submittedName>
</protein>
<comment type="caution">
    <text evidence="1">The sequence shown here is derived from an EMBL/GenBank/DDBJ whole genome shotgun (WGS) entry which is preliminary data.</text>
</comment>
<evidence type="ECO:0000313" key="2">
    <source>
        <dbReference type="Proteomes" id="UP000219058"/>
    </source>
</evidence>
<dbReference type="AlphaFoldDB" id="A0A2A6EGL5"/>